<dbReference type="PIRSF" id="PIRSF002741">
    <property type="entry name" value="MppA"/>
    <property type="match status" value="1"/>
</dbReference>
<dbReference type="Gene3D" id="3.10.105.10">
    <property type="entry name" value="Dipeptide-binding Protein, Domain 3"/>
    <property type="match status" value="1"/>
</dbReference>
<protein>
    <recommendedName>
        <fullName evidence="5">Solute-binding protein family 5 domain-containing protein</fullName>
    </recommendedName>
</protein>
<feature type="domain" description="Solute-binding protein family 5" evidence="5">
    <location>
        <begin position="43"/>
        <end position="441"/>
    </location>
</feature>
<proteinExistence type="inferred from homology"/>
<evidence type="ECO:0000313" key="7">
    <source>
        <dbReference type="Proteomes" id="UP000050501"/>
    </source>
</evidence>
<dbReference type="SUPFAM" id="SSF53850">
    <property type="entry name" value="Periplasmic binding protein-like II"/>
    <property type="match status" value="1"/>
</dbReference>
<dbReference type="GO" id="GO:0015833">
    <property type="term" value="P:peptide transport"/>
    <property type="evidence" value="ECO:0007669"/>
    <property type="project" value="TreeGrafter"/>
</dbReference>
<dbReference type="GO" id="GO:0030313">
    <property type="term" value="C:cell envelope"/>
    <property type="evidence" value="ECO:0007669"/>
    <property type="project" value="UniProtKB-SubCell"/>
</dbReference>
<keyword evidence="7" id="KW-1185">Reference proteome</keyword>
<dbReference type="InterPro" id="IPR030678">
    <property type="entry name" value="Peptide/Ni-bd"/>
</dbReference>
<dbReference type="STRING" id="229921.ADN01_00310"/>
<reference evidence="6 7" key="1">
    <citation type="submission" date="2015-07" db="EMBL/GenBank/DDBJ databases">
        <title>Genome sequence of Levilinea saccharolytica DSM 16555.</title>
        <authorList>
            <person name="Hemp J."/>
            <person name="Ward L.M."/>
            <person name="Pace L.A."/>
            <person name="Fischer W.W."/>
        </authorList>
    </citation>
    <scope>NUCLEOTIDE SEQUENCE [LARGE SCALE GENOMIC DNA]</scope>
    <source>
        <strain evidence="6 7">KIBI-1</strain>
    </source>
</reference>
<keyword evidence="3" id="KW-0813">Transport</keyword>
<dbReference type="EMBL" id="LGCM01000002">
    <property type="protein sequence ID" value="KPL91767.1"/>
    <property type="molecule type" value="Genomic_DNA"/>
</dbReference>
<dbReference type="PANTHER" id="PTHR30290:SF10">
    <property type="entry name" value="PERIPLASMIC OLIGOPEPTIDE-BINDING PROTEIN-RELATED"/>
    <property type="match status" value="1"/>
</dbReference>
<comment type="similarity">
    <text evidence="2">Belongs to the bacterial solute-binding protein 5 family.</text>
</comment>
<dbReference type="PANTHER" id="PTHR30290">
    <property type="entry name" value="PERIPLASMIC BINDING COMPONENT OF ABC TRANSPORTER"/>
    <property type="match status" value="1"/>
</dbReference>
<accession>A0A0P6YMB9</accession>
<dbReference type="Proteomes" id="UP000050501">
    <property type="component" value="Unassembled WGS sequence"/>
</dbReference>
<dbReference type="GO" id="GO:0043190">
    <property type="term" value="C:ATP-binding cassette (ABC) transporter complex"/>
    <property type="evidence" value="ECO:0007669"/>
    <property type="project" value="InterPro"/>
</dbReference>
<evidence type="ECO:0000256" key="2">
    <source>
        <dbReference type="ARBA" id="ARBA00005695"/>
    </source>
</evidence>
<evidence type="ECO:0000256" key="1">
    <source>
        <dbReference type="ARBA" id="ARBA00004196"/>
    </source>
</evidence>
<name>A0A0P6YMB9_9CHLR</name>
<keyword evidence="4" id="KW-0732">Signal</keyword>
<sequence>MDPGGGVVIDPAWVALNNHANGLQIVEETLPGLTRINEQTAQLEPGIAQAWNVSPDGLVYTFFLRGDVAWVRWDASRNQAFPVEDCNGQQRFLRAEDFRYGILRTLKADTRSEAASLLVNLIEGADLYHQGVVEEDYPRIKVLDDLTLEVRFTEPGSHYALLMGLAMVRAQPRWLIEGDDCHNANPQQWTEAAYFQSYGPYLLKEWVTNTRITLIENPYWPGQDNIPKPRISQLEWTAMDGQAALAAYQRGEMDVVSVPPDAVAAVRGDPELSAQAGSAPELCTTYLAFNSQAAVVKDRRVRRALSLALDRPALTAKFLDGLADPAFWFSTPGLVGAPASPEMFPDLGVRFDPQAAQDELAGYLREFALQPEGVDLTLTFPEGETQRKIAEGLAEQWQQVLGVRVKLDEKPLKDFRAAVAGVPAPQMWRGLHCYQYPDANDFIKEEFGIGGAVNPNFTGIQYYNPAFENALSDAARELDGLRRMEAFAAAEHVLVDEDAVVIPLFWHKRTMLTQPYVWRTLSVIGGLEHYEKWGFQ</sequence>
<dbReference type="GO" id="GO:0042597">
    <property type="term" value="C:periplasmic space"/>
    <property type="evidence" value="ECO:0007669"/>
    <property type="project" value="UniProtKB-ARBA"/>
</dbReference>
<organism evidence="6 7">
    <name type="scientific">Levilinea saccharolytica</name>
    <dbReference type="NCBI Taxonomy" id="229921"/>
    <lineage>
        <taxon>Bacteria</taxon>
        <taxon>Bacillati</taxon>
        <taxon>Chloroflexota</taxon>
        <taxon>Anaerolineae</taxon>
        <taxon>Anaerolineales</taxon>
        <taxon>Anaerolineaceae</taxon>
        <taxon>Levilinea</taxon>
    </lineage>
</organism>
<evidence type="ECO:0000256" key="4">
    <source>
        <dbReference type="ARBA" id="ARBA00022729"/>
    </source>
</evidence>
<dbReference type="Gene3D" id="3.40.190.10">
    <property type="entry name" value="Periplasmic binding protein-like II"/>
    <property type="match status" value="1"/>
</dbReference>
<evidence type="ECO:0000256" key="3">
    <source>
        <dbReference type="ARBA" id="ARBA00022448"/>
    </source>
</evidence>
<dbReference type="Gene3D" id="3.90.76.10">
    <property type="entry name" value="Dipeptide-binding Protein, Domain 1"/>
    <property type="match status" value="1"/>
</dbReference>
<evidence type="ECO:0000259" key="5">
    <source>
        <dbReference type="Pfam" id="PF00496"/>
    </source>
</evidence>
<dbReference type="GO" id="GO:1904680">
    <property type="term" value="F:peptide transmembrane transporter activity"/>
    <property type="evidence" value="ECO:0007669"/>
    <property type="project" value="TreeGrafter"/>
</dbReference>
<dbReference type="AlphaFoldDB" id="A0A0P6YMB9"/>
<evidence type="ECO:0000313" key="6">
    <source>
        <dbReference type="EMBL" id="KPL91767.1"/>
    </source>
</evidence>
<comment type="subcellular location">
    <subcellularLocation>
        <location evidence="1">Cell envelope</location>
    </subcellularLocation>
</comment>
<gene>
    <name evidence="6" type="ORF">ADN01_00310</name>
</gene>
<comment type="caution">
    <text evidence="6">The sequence shown here is derived from an EMBL/GenBank/DDBJ whole genome shotgun (WGS) entry which is preliminary data.</text>
</comment>
<dbReference type="Pfam" id="PF00496">
    <property type="entry name" value="SBP_bac_5"/>
    <property type="match status" value="1"/>
</dbReference>
<dbReference type="InterPro" id="IPR039424">
    <property type="entry name" value="SBP_5"/>
</dbReference>
<dbReference type="CDD" id="cd08504">
    <property type="entry name" value="PBP2_OppA"/>
    <property type="match status" value="1"/>
</dbReference>
<dbReference type="InterPro" id="IPR000914">
    <property type="entry name" value="SBP_5_dom"/>
</dbReference>